<comment type="caution">
    <text evidence="17">The sequence shown here is derived from an EMBL/GenBank/DDBJ whole genome shotgun (WGS) entry which is preliminary data.</text>
</comment>
<dbReference type="EC" id="1.13.11.2" evidence="5"/>
<reference evidence="18" key="1">
    <citation type="journal article" date="2019" name="Int. J. Syst. Evol. Microbiol.">
        <title>The Global Catalogue of Microorganisms (GCM) 10K type strain sequencing project: providing services to taxonomists for standard genome sequencing and annotation.</title>
        <authorList>
            <consortium name="The Broad Institute Genomics Platform"/>
            <consortium name="The Broad Institute Genome Sequencing Center for Infectious Disease"/>
            <person name="Wu L."/>
            <person name="Ma J."/>
        </authorList>
    </citation>
    <scope>NUCLEOTIDE SEQUENCE [LARGE SCALE GENOMIC DNA]</scope>
    <source>
        <strain evidence="18">SHR3</strain>
    </source>
</reference>
<evidence type="ECO:0000256" key="9">
    <source>
        <dbReference type="ARBA" id="ARBA00022797"/>
    </source>
</evidence>
<evidence type="ECO:0000256" key="15">
    <source>
        <dbReference type="RuleBase" id="RU000683"/>
    </source>
</evidence>
<evidence type="ECO:0000256" key="3">
    <source>
        <dbReference type="ARBA" id="ARBA00008784"/>
    </source>
</evidence>
<dbReference type="RefSeq" id="WP_096449892.1">
    <property type="nucleotide sequence ID" value="NZ_JBHSOG010000049.1"/>
</dbReference>
<dbReference type="Gene3D" id="3.10.180.10">
    <property type="entry name" value="2,3-Dihydroxybiphenyl 1,2-Dioxygenase, domain 1"/>
    <property type="match status" value="2"/>
</dbReference>
<comment type="catalytic activity">
    <reaction evidence="1">
        <text>catechol + O2 = (2Z,4E)-2-hydroxy-6-oxohexa-2,4-dienoate + H(+)</text>
        <dbReference type="Rhea" id="RHEA:17337"/>
        <dbReference type="ChEBI" id="CHEBI:15378"/>
        <dbReference type="ChEBI" id="CHEBI:15379"/>
        <dbReference type="ChEBI" id="CHEBI:18135"/>
        <dbReference type="ChEBI" id="CHEBI:71198"/>
        <dbReference type="EC" id="1.13.11.2"/>
    </reaction>
</comment>
<evidence type="ECO:0000256" key="6">
    <source>
        <dbReference type="ARBA" id="ARBA00022190"/>
    </source>
</evidence>
<dbReference type="GO" id="GO:0018577">
    <property type="term" value="F:catechol 2,3-dioxygenase activity"/>
    <property type="evidence" value="ECO:0007669"/>
    <property type="project" value="UniProtKB-EC"/>
</dbReference>
<dbReference type="Pfam" id="PF00903">
    <property type="entry name" value="Glyoxalase"/>
    <property type="match status" value="1"/>
</dbReference>
<dbReference type="InterPro" id="IPR004360">
    <property type="entry name" value="Glyas_Fos-R_dOase_dom"/>
</dbReference>
<evidence type="ECO:0000256" key="8">
    <source>
        <dbReference type="ARBA" id="ARBA00022737"/>
    </source>
</evidence>
<comment type="cofactor">
    <cofactor evidence="2 15">
        <name>Fe(2+)</name>
        <dbReference type="ChEBI" id="CHEBI:29033"/>
    </cofactor>
</comment>
<feature type="domain" description="VOC" evidence="16">
    <location>
        <begin position="8"/>
        <end position="125"/>
    </location>
</feature>
<dbReference type="PROSITE" id="PS00082">
    <property type="entry name" value="EXTRADIOL_DIOXYGENAS"/>
    <property type="match status" value="1"/>
</dbReference>
<evidence type="ECO:0000256" key="14">
    <source>
        <dbReference type="ARBA" id="ARBA00031146"/>
    </source>
</evidence>
<evidence type="ECO:0000256" key="4">
    <source>
        <dbReference type="ARBA" id="ARBA00011881"/>
    </source>
</evidence>
<dbReference type="PROSITE" id="PS51819">
    <property type="entry name" value="VOC"/>
    <property type="match status" value="2"/>
</dbReference>
<keyword evidence="7" id="KW-0479">Metal-binding</keyword>
<proteinExistence type="inferred from homology"/>
<keyword evidence="12 15" id="KW-0408">Iron</keyword>
<dbReference type="InterPro" id="IPR017624">
    <property type="entry name" value="Catechol_2-3_dOase"/>
</dbReference>
<name>A0ABW1AT92_9RHOO</name>
<evidence type="ECO:0000256" key="11">
    <source>
        <dbReference type="ARBA" id="ARBA00023002"/>
    </source>
</evidence>
<evidence type="ECO:0000256" key="12">
    <source>
        <dbReference type="ARBA" id="ARBA00023004"/>
    </source>
</evidence>
<evidence type="ECO:0000313" key="17">
    <source>
        <dbReference type="EMBL" id="MFC5770365.1"/>
    </source>
</evidence>
<dbReference type="Pfam" id="PF22247">
    <property type="entry name" value="Diox-like_N"/>
    <property type="match status" value="1"/>
</dbReference>
<evidence type="ECO:0000259" key="16">
    <source>
        <dbReference type="PROSITE" id="PS51819"/>
    </source>
</evidence>
<evidence type="ECO:0000256" key="1">
    <source>
        <dbReference type="ARBA" id="ARBA00000163"/>
    </source>
</evidence>
<dbReference type="InterPro" id="IPR054560">
    <property type="entry name" value="XylE-like_N"/>
</dbReference>
<accession>A0ABW1AT92</accession>
<keyword evidence="10 15" id="KW-0223">Dioxygenase</keyword>
<dbReference type="NCBIfam" id="TIGR03211">
    <property type="entry name" value="catechol_2_3"/>
    <property type="match status" value="1"/>
</dbReference>
<keyword evidence="11 15" id="KW-0560">Oxidoreductase</keyword>
<keyword evidence="8" id="KW-0677">Repeat</keyword>
<comment type="similarity">
    <text evidence="3 15">Belongs to the extradiol ring-cleavage dioxygenase family.</text>
</comment>
<dbReference type="Proteomes" id="UP001595974">
    <property type="component" value="Unassembled WGS sequence"/>
</dbReference>
<organism evidence="17 18">
    <name type="scientific">Thauera sinica</name>
    <dbReference type="NCBI Taxonomy" id="2665146"/>
    <lineage>
        <taxon>Bacteria</taxon>
        <taxon>Pseudomonadati</taxon>
        <taxon>Pseudomonadota</taxon>
        <taxon>Betaproteobacteria</taxon>
        <taxon>Rhodocyclales</taxon>
        <taxon>Zoogloeaceae</taxon>
        <taxon>Thauera</taxon>
    </lineage>
</organism>
<evidence type="ECO:0000256" key="5">
    <source>
        <dbReference type="ARBA" id="ARBA00013117"/>
    </source>
</evidence>
<comment type="subunit">
    <text evidence="4">Homotetramer.</text>
</comment>
<dbReference type="InterPro" id="IPR000486">
    <property type="entry name" value="Xdiol_ring_cleave_dOase_1/2"/>
</dbReference>
<evidence type="ECO:0000256" key="2">
    <source>
        <dbReference type="ARBA" id="ARBA00001954"/>
    </source>
</evidence>
<evidence type="ECO:0000256" key="7">
    <source>
        <dbReference type="ARBA" id="ARBA00022723"/>
    </source>
</evidence>
<evidence type="ECO:0000313" key="18">
    <source>
        <dbReference type="Proteomes" id="UP001595974"/>
    </source>
</evidence>
<dbReference type="InterPro" id="IPR037523">
    <property type="entry name" value="VOC_core"/>
</dbReference>
<keyword evidence="18" id="KW-1185">Reference proteome</keyword>
<dbReference type="SUPFAM" id="SSF54593">
    <property type="entry name" value="Glyoxalase/Bleomycin resistance protein/Dihydroxybiphenyl dioxygenase"/>
    <property type="match status" value="1"/>
</dbReference>
<sequence length="310" mass="34618">MALTGVLRPGHVVIRVLDMAAALNHYVEVLGLIETARDDKGRVFLKAWDEHDHHSVVLREADEAGMDYMGWRVDSPATLKKLAADLEASGLCTDLSWVPAGEHPKTGERFRFTIPTGHIMELYAEKEQVGNGMPTTNPDAWPDGLKGMAPSRFDHCLLYGDDLDGTVKVFTEILGFNIAELVVAGPDKFPIGAFLTCSNKAHDVAFIRQPVKGKLHHASFLLDNWYEVLRAGDIISKKDVSIDIGPTRHGITRGETIYFFDPSGNRNEVFAGGYIWYPDKPTIYWTDDQLGKAIFYHDRVLNEKFLSVFS</sequence>
<keyword evidence="9 15" id="KW-0058">Aromatic hydrocarbons catabolism</keyword>
<evidence type="ECO:0000256" key="13">
    <source>
        <dbReference type="ARBA" id="ARBA00030369"/>
    </source>
</evidence>
<protein>
    <recommendedName>
        <fullName evidence="6">Metapyrocatechase</fullName>
        <ecNumber evidence="5">1.13.11.2</ecNumber>
    </recommendedName>
    <alternativeName>
        <fullName evidence="14">CatO2ase</fullName>
    </alternativeName>
    <alternativeName>
        <fullName evidence="13">Catechol 2,3-dioxygenase</fullName>
    </alternativeName>
</protein>
<dbReference type="EMBL" id="JBHSOG010000049">
    <property type="protein sequence ID" value="MFC5770365.1"/>
    <property type="molecule type" value="Genomic_DNA"/>
</dbReference>
<feature type="domain" description="VOC" evidence="16">
    <location>
        <begin position="152"/>
        <end position="272"/>
    </location>
</feature>
<gene>
    <name evidence="17" type="ORF">ACFPTN_13360</name>
</gene>
<dbReference type="InterPro" id="IPR029068">
    <property type="entry name" value="Glyas_Bleomycin-R_OHBP_Dase"/>
</dbReference>
<evidence type="ECO:0000256" key="10">
    <source>
        <dbReference type="ARBA" id="ARBA00022964"/>
    </source>
</evidence>